<keyword evidence="6" id="KW-1185">Reference proteome</keyword>
<feature type="transmembrane region" description="Helical" evidence="4">
    <location>
        <begin position="20"/>
        <end position="43"/>
    </location>
</feature>
<evidence type="ECO:0000256" key="4">
    <source>
        <dbReference type="SAM" id="Phobius"/>
    </source>
</evidence>
<protein>
    <recommendedName>
        <fullName evidence="7">OPA3-like protein CG13603</fullName>
    </recommendedName>
</protein>
<dbReference type="PANTHER" id="PTHR12499">
    <property type="entry name" value="OPTIC ATROPHY 3 PROTEIN OPA3"/>
    <property type="match status" value="1"/>
</dbReference>
<keyword evidence="4" id="KW-1133">Transmembrane helix</keyword>
<evidence type="ECO:0008006" key="7">
    <source>
        <dbReference type="Google" id="ProtNLM"/>
    </source>
</evidence>
<evidence type="ECO:0000256" key="2">
    <source>
        <dbReference type="ARBA" id="ARBA00023054"/>
    </source>
</evidence>
<proteinExistence type="inferred from homology"/>
<dbReference type="AlphaFoldDB" id="A0A6L2PSQ8"/>
<feature type="region of interest" description="Disordered" evidence="3">
    <location>
        <begin position="99"/>
        <end position="147"/>
    </location>
</feature>
<dbReference type="InParanoid" id="A0A6L2PSQ8"/>
<comment type="caution">
    <text evidence="5">The sequence shown here is derived from an EMBL/GenBank/DDBJ whole genome shotgun (WGS) entry which is preliminary data.</text>
</comment>
<dbReference type="InterPro" id="IPR010754">
    <property type="entry name" value="OPA3-like"/>
</dbReference>
<dbReference type="PANTHER" id="PTHR12499:SF0">
    <property type="entry name" value="OPTIC ATROPHY 3 PROTEIN"/>
    <property type="match status" value="1"/>
</dbReference>
<accession>A0A6L2PSQ8</accession>
<gene>
    <name evidence="5" type="ORF">Cfor_12793</name>
</gene>
<feature type="compositionally biased region" description="Polar residues" evidence="3">
    <location>
        <begin position="134"/>
        <end position="147"/>
    </location>
</feature>
<reference evidence="6" key="1">
    <citation type="submission" date="2020-01" db="EMBL/GenBank/DDBJ databases">
        <title>Draft genome sequence of the Termite Coptotermes fromosanus.</title>
        <authorList>
            <person name="Itakura S."/>
            <person name="Yosikawa Y."/>
            <person name="Umezawa K."/>
        </authorList>
    </citation>
    <scope>NUCLEOTIDE SEQUENCE [LARGE SCALE GENOMIC DNA]</scope>
</reference>
<dbReference type="GO" id="GO:0019216">
    <property type="term" value="P:regulation of lipid metabolic process"/>
    <property type="evidence" value="ECO:0007669"/>
    <property type="project" value="TreeGrafter"/>
</dbReference>
<evidence type="ECO:0000256" key="3">
    <source>
        <dbReference type="SAM" id="MobiDB-lite"/>
    </source>
</evidence>
<dbReference type="OrthoDB" id="2129069at2759"/>
<keyword evidence="4" id="KW-0812">Transmembrane</keyword>
<dbReference type="Proteomes" id="UP000502823">
    <property type="component" value="Unassembled WGS sequence"/>
</dbReference>
<keyword evidence="2" id="KW-0175">Coiled coil</keyword>
<keyword evidence="4" id="KW-0472">Membrane</keyword>
<feature type="compositionally biased region" description="Pro residues" evidence="3">
    <location>
        <begin position="108"/>
        <end position="117"/>
    </location>
</feature>
<dbReference type="EMBL" id="BLKM01000553">
    <property type="protein sequence ID" value="GFG35526.1"/>
    <property type="molecule type" value="Genomic_DNA"/>
</dbReference>
<name>A0A6L2PSQ8_COPFO</name>
<evidence type="ECO:0000256" key="1">
    <source>
        <dbReference type="ARBA" id="ARBA00007584"/>
    </source>
</evidence>
<organism evidence="5 6">
    <name type="scientific">Coptotermes formosanus</name>
    <name type="common">Formosan subterranean termite</name>
    <dbReference type="NCBI Taxonomy" id="36987"/>
    <lineage>
        <taxon>Eukaryota</taxon>
        <taxon>Metazoa</taxon>
        <taxon>Ecdysozoa</taxon>
        <taxon>Arthropoda</taxon>
        <taxon>Hexapoda</taxon>
        <taxon>Insecta</taxon>
        <taxon>Pterygota</taxon>
        <taxon>Neoptera</taxon>
        <taxon>Polyneoptera</taxon>
        <taxon>Dictyoptera</taxon>
        <taxon>Blattodea</taxon>
        <taxon>Blattoidea</taxon>
        <taxon>Termitoidae</taxon>
        <taxon>Rhinotermitidae</taxon>
        <taxon>Coptotermes</taxon>
    </lineage>
</organism>
<sequence length="238" mass="27108">MWILNLGKPVHVPALNETMAIELGANLIGEGVIFVIAAGVLYLEYTRQARKDRVKEEGRKEEIQRLNTILEDLYFQSERQDAQIRELMRIVHDLQGRVIHKPWRKDPPPPPTSPPPHSHLSHPPLLTVPELDTDSQPKTSGQSGKPVECSNSGVILQALDYFEYEDMRELNQCQGTILCSYNMAAFNRCVSVTRCCINGPFSLFLREDDAKPRDLFKRLEEDAGSFITNFCAEITWEK</sequence>
<dbReference type="GO" id="GO:0005739">
    <property type="term" value="C:mitochondrion"/>
    <property type="evidence" value="ECO:0007669"/>
    <property type="project" value="TreeGrafter"/>
</dbReference>
<evidence type="ECO:0000313" key="5">
    <source>
        <dbReference type="EMBL" id="GFG35526.1"/>
    </source>
</evidence>
<dbReference type="Pfam" id="PF07047">
    <property type="entry name" value="OPA3"/>
    <property type="match status" value="1"/>
</dbReference>
<comment type="similarity">
    <text evidence="1">Belongs to the OPA3 family.</text>
</comment>
<evidence type="ECO:0000313" key="6">
    <source>
        <dbReference type="Proteomes" id="UP000502823"/>
    </source>
</evidence>